<keyword evidence="1" id="KW-0812">Transmembrane</keyword>
<dbReference type="AlphaFoldDB" id="A0A382T983"/>
<protein>
    <submittedName>
        <fullName evidence="2">Uncharacterized protein</fullName>
    </submittedName>
</protein>
<feature type="non-terminal residue" evidence="2">
    <location>
        <position position="1"/>
    </location>
</feature>
<accession>A0A382T983</accession>
<name>A0A382T983_9ZZZZ</name>
<proteinExistence type="predicted"/>
<evidence type="ECO:0000313" key="2">
    <source>
        <dbReference type="EMBL" id="SVD18699.1"/>
    </source>
</evidence>
<feature type="transmembrane region" description="Helical" evidence="1">
    <location>
        <begin position="28"/>
        <end position="49"/>
    </location>
</feature>
<dbReference type="EMBL" id="UINC01134886">
    <property type="protein sequence ID" value="SVD18699.1"/>
    <property type="molecule type" value="Genomic_DNA"/>
</dbReference>
<organism evidence="2">
    <name type="scientific">marine metagenome</name>
    <dbReference type="NCBI Taxonomy" id="408172"/>
    <lineage>
        <taxon>unclassified sequences</taxon>
        <taxon>metagenomes</taxon>
        <taxon>ecological metagenomes</taxon>
    </lineage>
</organism>
<sequence length="107" mass="11655">DATMFSLLAFFIASASYRAFRARTLEATLLLVAALIVMIGNAPIGDFIWNKIMPFGDNLPSTVRQWILENPNLSSRRGVILGVSLGIISQSIRIILGIERSYLGGGD</sequence>
<gene>
    <name evidence="2" type="ORF">METZ01_LOCUS371553</name>
</gene>
<reference evidence="2" key="1">
    <citation type="submission" date="2018-05" db="EMBL/GenBank/DDBJ databases">
        <authorList>
            <person name="Lanie J.A."/>
            <person name="Ng W.-L."/>
            <person name="Kazmierczak K.M."/>
            <person name="Andrzejewski T.M."/>
            <person name="Davidsen T.M."/>
            <person name="Wayne K.J."/>
            <person name="Tettelin H."/>
            <person name="Glass J.I."/>
            <person name="Rusch D."/>
            <person name="Podicherti R."/>
            <person name="Tsui H.-C.T."/>
            <person name="Winkler M.E."/>
        </authorList>
    </citation>
    <scope>NUCLEOTIDE SEQUENCE</scope>
</reference>
<evidence type="ECO:0000256" key="1">
    <source>
        <dbReference type="SAM" id="Phobius"/>
    </source>
</evidence>
<keyword evidence="1" id="KW-0472">Membrane</keyword>
<keyword evidence="1" id="KW-1133">Transmembrane helix</keyword>